<organism evidence="3 4">
    <name type="scientific">Edaphobacter acidisoli</name>
    <dbReference type="NCBI Taxonomy" id="2040573"/>
    <lineage>
        <taxon>Bacteria</taxon>
        <taxon>Pseudomonadati</taxon>
        <taxon>Acidobacteriota</taxon>
        <taxon>Terriglobia</taxon>
        <taxon>Terriglobales</taxon>
        <taxon>Acidobacteriaceae</taxon>
        <taxon>Edaphobacter</taxon>
    </lineage>
</organism>
<evidence type="ECO:0000313" key="4">
    <source>
        <dbReference type="Proteomes" id="UP000648801"/>
    </source>
</evidence>
<keyword evidence="4" id="KW-1185">Reference proteome</keyword>
<evidence type="ECO:0000313" key="3">
    <source>
        <dbReference type="EMBL" id="GGA67927.1"/>
    </source>
</evidence>
<evidence type="ECO:0000256" key="1">
    <source>
        <dbReference type="SAM" id="MobiDB-lite"/>
    </source>
</evidence>
<feature type="chain" id="PRO_5038100173" description="Low-complexity protein" evidence="2">
    <location>
        <begin position="28"/>
        <end position="98"/>
    </location>
</feature>
<gene>
    <name evidence="3" type="ORF">GCM10011507_19250</name>
</gene>
<dbReference type="AlphaFoldDB" id="A0A916RUH1"/>
<reference evidence="3" key="1">
    <citation type="journal article" date="2014" name="Int. J. Syst. Evol. Microbiol.">
        <title>Complete genome sequence of Corynebacterium casei LMG S-19264T (=DSM 44701T), isolated from a smear-ripened cheese.</title>
        <authorList>
            <consortium name="US DOE Joint Genome Institute (JGI-PGF)"/>
            <person name="Walter F."/>
            <person name="Albersmeier A."/>
            <person name="Kalinowski J."/>
            <person name="Ruckert C."/>
        </authorList>
    </citation>
    <scope>NUCLEOTIDE SEQUENCE</scope>
    <source>
        <strain evidence="3">CGMCC 1.15447</strain>
    </source>
</reference>
<feature type="region of interest" description="Disordered" evidence="1">
    <location>
        <begin position="47"/>
        <end position="98"/>
    </location>
</feature>
<evidence type="ECO:0000256" key="2">
    <source>
        <dbReference type="SAM" id="SignalP"/>
    </source>
</evidence>
<proteinExistence type="predicted"/>
<dbReference type="RefSeq" id="WP_188759092.1">
    <property type="nucleotide sequence ID" value="NZ_BMJB01000001.1"/>
</dbReference>
<accession>A0A916RUH1</accession>
<feature type="signal peptide" evidence="2">
    <location>
        <begin position="1"/>
        <end position="27"/>
    </location>
</feature>
<keyword evidence="2" id="KW-0732">Signal</keyword>
<protein>
    <recommendedName>
        <fullName evidence="5">Low-complexity protein</fullName>
    </recommendedName>
</protein>
<dbReference type="EMBL" id="BMJB01000001">
    <property type="protein sequence ID" value="GGA67927.1"/>
    <property type="molecule type" value="Genomic_DNA"/>
</dbReference>
<feature type="compositionally biased region" description="Low complexity" evidence="1">
    <location>
        <begin position="70"/>
        <end position="84"/>
    </location>
</feature>
<sequence length="98" mass="9666">MKNSLKAMMLSAATAGLLGGGAVTLNAAPLHSTSVSSASSYLGQSATSTSFKKDKHSCKGKNDCKGKGGCKSSDNGCKGKNSCKGKGGCATDGSKMPS</sequence>
<reference evidence="3" key="2">
    <citation type="submission" date="2020-09" db="EMBL/GenBank/DDBJ databases">
        <authorList>
            <person name="Sun Q."/>
            <person name="Zhou Y."/>
        </authorList>
    </citation>
    <scope>NUCLEOTIDE SEQUENCE</scope>
    <source>
        <strain evidence="3">CGMCC 1.15447</strain>
    </source>
</reference>
<evidence type="ECO:0008006" key="5">
    <source>
        <dbReference type="Google" id="ProtNLM"/>
    </source>
</evidence>
<name>A0A916RUH1_9BACT</name>
<dbReference type="Proteomes" id="UP000648801">
    <property type="component" value="Unassembled WGS sequence"/>
</dbReference>
<comment type="caution">
    <text evidence="3">The sequence shown here is derived from an EMBL/GenBank/DDBJ whole genome shotgun (WGS) entry which is preliminary data.</text>
</comment>